<comment type="function">
    <text evidence="7">Catalyzes the oxidation of glucose 6-phosphate to 6-phosphogluconolactone.</text>
</comment>
<dbReference type="GO" id="GO:0005829">
    <property type="term" value="C:cytosol"/>
    <property type="evidence" value="ECO:0007669"/>
    <property type="project" value="TreeGrafter"/>
</dbReference>
<feature type="binding site" evidence="7">
    <location>
        <position position="211"/>
    </location>
    <ligand>
        <name>substrate</name>
    </ligand>
</feature>
<dbReference type="PROSITE" id="PS00069">
    <property type="entry name" value="G6P_DEHYDROGENASE"/>
    <property type="match status" value="1"/>
</dbReference>
<dbReference type="Pfam" id="PF00479">
    <property type="entry name" value="G6PD_N"/>
    <property type="match status" value="1"/>
</dbReference>
<dbReference type="GO" id="GO:0050661">
    <property type="term" value="F:NADP binding"/>
    <property type="evidence" value="ECO:0007669"/>
    <property type="project" value="UniProtKB-UniRule"/>
</dbReference>
<evidence type="ECO:0000259" key="8">
    <source>
        <dbReference type="Pfam" id="PF00479"/>
    </source>
</evidence>
<feature type="binding site" evidence="7">
    <location>
        <position position="355"/>
    </location>
    <ligand>
        <name>substrate</name>
    </ligand>
</feature>
<dbReference type="InterPro" id="IPR022674">
    <property type="entry name" value="G6P_DH_NAD-bd"/>
</dbReference>
<proteinExistence type="inferred from homology"/>
<reference evidence="10 11" key="2">
    <citation type="submission" date="2019-09" db="EMBL/GenBank/DDBJ databases">
        <authorList>
            <person name="Jin C."/>
        </authorList>
    </citation>
    <scope>NUCLEOTIDE SEQUENCE [LARGE SCALE GENOMIC DNA]</scope>
    <source>
        <strain evidence="10 11">BN130099</strain>
    </source>
</reference>
<evidence type="ECO:0000256" key="2">
    <source>
        <dbReference type="ARBA" id="ARBA00009975"/>
    </source>
</evidence>
<dbReference type="GO" id="GO:0009051">
    <property type="term" value="P:pentose-phosphate shunt, oxidative branch"/>
    <property type="evidence" value="ECO:0007669"/>
    <property type="project" value="TreeGrafter"/>
</dbReference>
<keyword evidence="5 7" id="KW-0560">Oxidoreductase</keyword>
<dbReference type="SUPFAM" id="SSF51735">
    <property type="entry name" value="NAD(P)-binding Rossmann-fold domains"/>
    <property type="match status" value="1"/>
</dbReference>
<name>A0A5B1LKP3_9ACTN</name>
<dbReference type="Proteomes" id="UP000325003">
    <property type="component" value="Unassembled WGS sequence"/>
</dbReference>
<evidence type="ECO:0000256" key="7">
    <source>
        <dbReference type="HAMAP-Rule" id="MF_00966"/>
    </source>
</evidence>
<evidence type="ECO:0000313" key="10">
    <source>
        <dbReference type="EMBL" id="KAA1421291.1"/>
    </source>
</evidence>
<accession>A0A5B1LKP3</accession>
<dbReference type="InterPro" id="IPR022675">
    <property type="entry name" value="G6P_DH_C"/>
</dbReference>
<dbReference type="HAMAP" id="MF_00966">
    <property type="entry name" value="G6PD"/>
    <property type="match status" value="1"/>
</dbReference>
<evidence type="ECO:0000256" key="5">
    <source>
        <dbReference type="ARBA" id="ARBA00023002"/>
    </source>
</evidence>
<evidence type="ECO:0000256" key="3">
    <source>
        <dbReference type="ARBA" id="ARBA00022526"/>
    </source>
</evidence>
<dbReference type="InterPro" id="IPR001282">
    <property type="entry name" value="G6P_DH"/>
</dbReference>
<feature type="binding site" evidence="7">
    <location>
        <position position="72"/>
    </location>
    <ligand>
        <name>NADP(+)</name>
        <dbReference type="ChEBI" id="CHEBI:58349"/>
    </ligand>
</feature>
<dbReference type="UniPathway" id="UPA00115">
    <property type="reaction ID" value="UER00408"/>
</dbReference>
<dbReference type="InterPro" id="IPR019796">
    <property type="entry name" value="G6P_DH_AS"/>
</dbReference>
<evidence type="ECO:0000256" key="4">
    <source>
        <dbReference type="ARBA" id="ARBA00022857"/>
    </source>
</evidence>
<comment type="pathway">
    <text evidence="1 7">Carbohydrate degradation; pentose phosphate pathway; D-ribulose 5-phosphate from D-glucose 6-phosphate (oxidative stage): step 1/3.</text>
</comment>
<feature type="active site" description="Proton acceptor" evidence="7">
    <location>
        <position position="269"/>
    </location>
</feature>
<gene>
    <name evidence="7 10" type="primary">zwf</name>
    <name evidence="10" type="ORF">F0U44_02980</name>
</gene>
<dbReference type="InterPro" id="IPR036291">
    <property type="entry name" value="NAD(P)-bd_dom_sf"/>
</dbReference>
<feature type="binding site" evidence="7">
    <location>
        <position position="207"/>
    </location>
    <ligand>
        <name>substrate</name>
    </ligand>
</feature>
<dbReference type="GO" id="GO:0004345">
    <property type="term" value="F:glucose-6-phosphate dehydrogenase activity"/>
    <property type="evidence" value="ECO:0007669"/>
    <property type="project" value="UniProtKB-UniRule"/>
</dbReference>
<dbReference type="PANTHER" id="PTHR23429:SF0">
    <property type="entry name" value="GLUCOSE-6-PHOSPHATE 1-DEHYDROGENASE"/>
    <property type="match status" value="1"/>
</dbReference>
<evidence type="ECO:0000256" key="1">
    <source>
        <dbReference type="ARBA" id="ARBA00004937"/>
    </source>
</evidence>
<comment type="catalytic activity">
    <reaction evidence="7">
        <text>D-glucose 6-phosphate + NADP(+) = 6-phospho-D-glucono-1,5-lactone + NADPH + H(+)</text>
        <dbReference type="Rhea" id="RHEA:15841"/>
        <dbReference type="ChEBI" id="CHEBI:15378"/>
        <dbReference type="ChEBI" id="CHEBI:57783"/>
        <dbReference type="ChEBI" id="CHEBI:57955"/>
        <dbReference type="ChEBI" id="CHEBI:58349"/>
        <dbReference type="ChEBI" id="CHEBI:61548"/>
        <dbReference type="EC" id="1.1.1.49"/>
    </reaction>
</comment>
<organism evidence="10 11">
    <name type="scientific">Nocardioides humilatus</name>
    <dbReference type="NCBI Taxonomy" id="2607660"/>
    <lineage>
        <taxon>Bacteria</taxon>
        <taxon>Bacillati</taxon>
        <taxon>Actinomycetota</taxon>
        <taxon>Actinomycetes</taxon>
        <taxon>Propionibacteriales</taxon>
        <taxon>Nocardioidaceae</taxon>
        <taxon>Nocardioides</taxon>
    </lineage>
</organism>
<comment type="similarity">
    <text evidence="2 7">Belongs to the glucose-6-phosphate dehydrogenase family.</text>
</comment>
<dbReference type="Gene3D" id="3.30.360.10">
    <property type="entry name" value="Dihydrodipicolinate Reductase, domain 2"/>
    <property type="match status" value="1"/>
</dbReference>
<feature type="binding site" evidence="7">
    <location>
        <position position="177"/>
    </location>
    <ligand>
        <name>NADP(+)</name>
        <dbReference type="ChEBI" id="CHEBI:58349"/>
    </ligand>
</feature>
<dbReference type="AlphaFoldDB" id="A0A5B1LKP3"/>
<dbReference type="Pfam" id="PF02781">
    <property type="entry name" value="G6PD_C"/>
    <property type="match status" value="1"/>
</dbReference>
<feature type="binding site" evidence="7">
    <location>
        <position position="264"/>
    </location>
    <ligand>
        <name>substrate</name>
    </ligand>
</feature>
<keyword evidence="11" id="KW-1185">Reference proteome</keyword>
<dbReference type="GO" id="GO:0006006">
    <property type="term" value="P:glucose metabolic process"/>
    <property type="evidence" value="ECO:0007669"/>
    <property type="project" value="UniProtKB-KW"/>
</dbReference>
<evidence type="ECO:0000259" key="9">
    <source>
        <dbReference type="Pfam" id="PF02781"/>
    </source>
</evidence>
<dbReference type="SUPFAM" id="SSF55347">
    <property type="entry name" value="Glyceraldehyde-3-phosphate dehydrogenase-like, C-terminal domain"/>
    <property type="match status" value="1"/>
</dbReference>
<comment type="caution">
    <text evidence="7">Lacks conserved residue(s) required for the propagation of feature annotation.</text>
</comment>
<keyword evidence="4 7" id="KW-0521">NADP</keyword>
<dbReference type="EMBL" id="VUJV01000001">
    <property type="protein sequence ID" value="KAA1421291.1"/>
    <property type="molecule type" value="Genomic_DNA"/>
</dbReference>
<dbReference type="Gene3D" id="3.40.50.720">
    <property type="entry name" value="NAD(P)-binding Rossmann-like Domain"/>
    <property type="match status" value="1"/>
</dbReference>
<dbReference type="PANTHER" id="PTHR23429">
    <property type="entry name" value="GLUCOSE-6-PHOSPHATE 1-DEHYDROGENASE G6PD"/>
    <property type="match status" value="1"/>
</dbReference>
<reference evidence="10 11" key="1">
    <citation type="submission" date="2019-09" db="EMBL/GenBank/DDBJ databases">
        <title>Nocardioides panacisoli sp. nov., isolated from the soil of a ginseng field.</title>
        <authorList>
            <person name="Cho C."/>
        </authorList>
    </citation>
    <scope>NUCLEOTIDE SEQUENCE [LARGE SCALE GENOMIC DNA]</scope>
    <source>
        <strain evidence="10 11">BN130099</strain>
    </source>
</reference>
<dbReference type="EC" id="1.1.1.49" evidence="7"/>
<feature type="domain" description="Glucose-6-phosphate dehydrogenase NAD-binding" evidence="8">
    <location>
        <begin position="34"/>
        <end position="216"/>
    </location>
</feature>
<keyword evidence="6 7" id="KW-0119">Carbohydrate metabolism</keyword>
<protein>
    <recommendedName>
        <fullName evidence="7">Glucose-6-phosphate 1-dehydrogenase</fullName>
        <shortName evidence="7">G6PD</shortName>
        <ecNumber evidence="7">1.1.1.49</ecNumber>
    </recommendedName>
</protein>
<comment type="caution">
    <text evidence="10">The sequence shown here is derived from an EMBL/GenBank/DDBJ whole genome shotgun (WGS) entry which is preliminary data.</text>
</comment>
<dbReference type="PIRSF" id="PIRSF000110">
    <property type="entry name" value="G6PD"/>
    <property type="match status" value="1"/>
</dbReference>
<keyword evidence="3 7" id="KW-0313">Glucose metabolism</keyword>
<evidence type="ECO:0000256" key="6">
    <source>
        <dbReference type="ARBA" id="ARBA00023277"/>
    </source>
</evidence>
<dbReference type="NCBIfam" id="TIGR00871">
    <property type="entry name" value="zwf"/>
    <property type="match status" value="1"/>
</dbReference>
<feature type="domain" description="Glucose-6-phosphate dehydrogenase C-terminal" evidence="9">
    <location>
        <begin position="218"/>
        <end position="490"/>
    </location>
</feature>
<evidence type="ECO:0000313" key="11">
    <source>
        <dbReference type="Proteomes" id="UP000325003"/>
    </source>
</evidence>
<dbReference type="PRINTS" id="PR00079">
    <property type="entry name" value="G6PDHDRGNASE"/>
</dbReference>
<sequence>MTESYVSPCLRGEPGQTGAVTLPATSGLPPHVLVLFGATGDLAARKLFPGLYRLAMDGRLPPHLAVIGSGRRSPGTEEEFRTHVRSALAEFVGEVDDAVAGPLIERITFVTSSADDGTALADAVRTAEDRLLAEAGCLLSDVRRLLYLSVPPGAVQGMVEMLAKEDLVDRSRLVAEKPFGTDLATARALDVVLRNAFEEDQIFRIDHFLGKEAVQNILALRFANGLFEPAWNRHTIESVQIDVPEKLTVEGRGSFYEGTGCLRDMVTTHLCQLLGFVALEDPHAFRESAIRAAKAAVFAAVRPLDPERVVFGQYDGYRDERDVATDSDVETLVAIEMWIDNDRWRDVPFYLRTGKAMADGRRTITIRFNDPRHRWLKPAHGGRPEPNELVIELADQPRIAIDVRAKRPGPDMDIVEGVFRLDLVCDAPDSDPLEAYERLILDVMKGDRTLFISSGEVERLWEICQPVLDRRPSIQTYAQGSWGPQDAIELPIGGWRLGNHPPDRSLTS</sequence>
<feature type="binding site" evidence="7">
    <location>
        <position position="245"/>
    </location>
    <ligand>
        <name>substrate</name>
    </ligand>
</feature>